<feature type="region of interest" description="Disordered" evidence="1">
    <location>
        <begin position="396"/>
        <end position="422"/>
    </location>
</feature>
<dbReference type="GO" id="GO:0005886">
    <property type="term" value="C:plasma membrane"/>
    <property type="evidence" value="ECO:0007669"/>
    <property type="project" value="TreeGrafter"/>
</dbReference>
<proteinExistence type="predicted"/>
<dbReference type="RefSeq" id="WP_164654409.1">
    <property type="nucleotide sequence ID" value="NZ_JAAIJR010000050.1"/>
</dbReference>
<dbReference type="AlphaFoldDB" id="A0A6P1DV12"/>
<dbReference type="EMBL" id="JAAIJR010000050">
    <property type="protein sequence ID" value="NEX21310.1"/>
    <property type="molecule type" value="Genomic_DNA"/>
</dbReference>
<dbReference type="PANTHER" id="PTHR30441">
    <property type="entry name" value="DUF748 DOMAIN-CONTAINING PROTEIN"/>
    <property type="match status" value="1"/>
</dbReference>
<evidence type="ECO:0000313" key="3">
    <source>
        <dbReference type="EMBL" id="NEX21310.1"/>
    </source>
</evidence>
<name>A0A6P1DV12_9GAMM</name>
<dbReference type="PANTHER" id="PTHR30441:SF4">
    <property type="entry name" value="PROTEIN ASMA"/>
    <property type="match status" value="1"/>
</dbReference>
<feature type="domain" description="AsmA" evidence="2">
    <location>
        <begin position="214"/>
        <end position="549"/>
    </location>
</feature>
<dbReference type="InterPro" id="IPR007844">
    <property type="entry name" value="AsmA"/>
</dbReference>
<organism evidence="3 4">
    <name type="scientific">Thiorhodococcus mannitoliphagus</name>
    <dbReference type="NCBI Taxonomy" id="329406"/>
    <lineage>
        <taxon>Bacteria</taxon>
        <taxon>Pseudomonadati</taxon>
        <taxon>Pseudomonadota</taxon>
        <taxon>Gammaproteobacteria</taxon>
        <taxon>Chromatiales</taxon>
        <taxon>Chromatiaceae</taxon>
        <taxon>Thiorhodococcus</taxon>
    </lineage>
</organism>
<dbReference type="GO" id="GO:0090313">
    <property type="term" value="P:regulation of protein targeting to membrane"/>
    <property type="evidence" value="ECO:0007669"/>
    <property type="project" value="TreeGrafter"/>
</dbReference>
<accession>A0A6P1DV12</accession>
<feature type="compositionally biased region" description="Low complexity" evidence="1">
    <location>
        <begin position="407"/>
        <end position="420"/>
    </location>
</feature>
<evidence type="ECO:0000256" key="1">
    <source>
        <dbReference type="SAM" id="MobiDB-lite"/>
    </source>
</evidence>
<sequence length="1092" mass="115543">MKTLRVLSWFLLAVVLLVAGAIGYSPFYLQAHKADLEAAAADALGRPVAIDSVALGWLLHPRPGLSIALNGLRVSNPDWDTERTLGPHLLEAERVDVTWQLRALLQRQVRIDQLVIRGARLMLQKTADGRDNWQLGTSKGKGADKISLRIPTLQLIDSQITFASPTSRVRRADITRLQLDGLGAEPLVLQAELVINQTPLTVSARAGAADAPTGARWPFQIEAQSGETRVELNGSAPAPFATTGLDAKLQMQGPTLSPLGQIAGIDGLPAGPFRLDTGLSWDGETLQVSAINGSSEADVLPAPLTISDGEISVPLDGLWSLGMTGTLGDRPGTLQLTPVAKPKAGDQTAGALAIKARLAEGRFDGELRPASGDARAQLSGKLEVGTLTLADGAQDKVSAPHANGTSGPAATKTKAAGAPTWADRPLPFSALTRLDADLDLAVQALTWQRITMRGLQARAKLRDGRLQLDGVRLALPGLTLRGQARVDVGPRVPTLKLELNTDRIDLAQARSMLSEGSKLGGSILGLSLDAEASGTTPATLIHALNGTLEAKSVRLLPPAKRGQRAKAIEFTGPTLRIDSGQAVRFKTRLARASQDRSLEAVDLALTGGTLADLLPGGRSWPRIDVIAQTRIDERRLNIRGHLGPLAAIRTGRDLMLDLMVDLGLTDNAGRTEALTGALTGTLARFDGLAGSRFQAQFSGESLAALHPGLPAQPFSAQARLQGQAHQIELLDLKASSAGSDVAGQVRIGLGEPVRIDATLNADTLDLSPFLAKHTNSADALTGTQGSGAPRFGRDNRGEQALPLERLKAFDGSLELSAGRIDLGDFAIDNGRLDARIDAGHLLLSADGAQGGLSFDLELRPGQTDWRFDLHHKGKFDLGRLIKTRNQQALSSVPVALEIRMNAVGASVPKLLRTADGRIELILGAGQLDRKTSQLPFGGLVVSLLDTVNPTQLVPVRVRKDLLNLECAVLEFDIADGIATSKHGLALQTDKLNVLGGGAIKLETGEIELRFKTVKRNGVGLSLLGIADRFVVVDGTLKSPRATVDRGDLFVESAAAWATGGLSLVADQIIQRLTSFGSPCETVLRRDASDPQP</sequence>
<keyword evidence="4" id="KW-1185">Reference proteome</keyword>
<dbReference type="Pfam" id="PF05170">
    <property type="entry name" value="AsmA"/>
    <property type="match status" value="2"/>
</dbReference>
<dbReference type="InterPro" id="IPR052894">
    <property type="entry name" value="AsmA-related"/>
</dbReference>
<dbReference type="Proteomes" id="UP000471640">
    <property type="component" value="Unassembled WGS sequence"/>
</dbReference>
<evidence type="ECO:0000313" key="4">
    <source>
        <dbReference type="Proteomes" id="UP000471640"/>
    </source>
</evidence>
<reference evidence="4" key="1">
    <citation type="journal article" date="2020" name="Microbiol. Resour. Announc.">
        <title>Draft Genome Sequences of Thiorhodococcus mannitoliphagus and Thiorhodococcus minor, Purple Sulfur Photosynthetic Bacteria in the Gammaproteobacterial Family Chromatiaceae.</title>
        <authorList>
            <person name="Aviles F.A."/>
            <person name="Meyer T.E."/>
            <person name="Kyndt J.A."/>
        </authorList>
    </citation>
    <scope>NUCLEOTIDE SEQUENCE [LARGE SCALE GENOMIC DNA]</scope>
    <source>
        <strain evidence="4">DSM 18266</strain>
    </source>
</reference>
<feature type="domain" description="AsmA" evidence="2">
    <location>
        <begin position="2"/>
        <end position="142"/>
    </location>
</feature>
<protein>
    <submittedName>
        <fullName evidence="3">AsmA family protein</fullName>
    </submittedName>
</protein>
<evidence type="ECO:0000259" key="2">
    <source>
        <dbReference type="Pfam" id="PF05170"/>
    </source>
</evidence>
<gene>
    <name evidence="3" type="ORF">G3480_13470</name>
</gene>
<reference evidence="3 4" key="2">
    <citation type="submission" date="2020-02" db="EMBL/GenBank/DDBJ databases">
        <title>Genome sequences of Thiorhodococcus mannitoliphagus and Thiorhodococcus minor, purple sulfur photosynthetic bacteria in the gammaproteobacterial family, Chromatiaceae.</title>
        <authorList>
            <person name="Aviles F.A."/>
            <person name="Meyer T.E."/>
            <person name="Kyndt J.A."/>
        </authorList>
    </citation>
    <scope>NUCLEOTIDE SEQUENCE [LARGE SCALE GENOMIC DNA]</scope>
    <source>
        <strain evidence="3 4">DSM 18266</strain>
    </source>
</reference>
<comment type="caution">
    <text evidence="3">The sequence shown here is derived from an EMBL/GenBank/DDBJ whole genome shotgun (WGS) entry which is preliminary data.</text>
</comment>